<organism evidence="4 5">
    <name type="scientific">Sporothrix epigloea</name>
    <dbReference type="NCBI Taxonomy" id="1892477"/>
    <lineage>
        <taxon>Eukaryota</taxon>
        <taxon>Fungi</taxon>
        <taxon>Dikarya</taxon>
        <taxon>Ascomycota</taxon>
        <taxon>Pezizomycotina</taxon>
        <taxon>Sordariomycetes</taxon>
        <taxon>Sordariomycetidae</taxon>
        <taxon>Ophiostomatales</taxon>
        <taxon>Ophiostomataceae</taxon>
        <taxon>Sporothrix</taxon>
    </lineage>
</organism>
<feature type="compositionally biased region" description="Low complexity" evidence="2">
    <location>
        <begin position="261"/>
        <end position="275"/>
    </location>
</feature>
<keyword evidence="5" id="KW-1185">Reference proteome</keyword>
<feature type="compositionally biased region" description="Low complexity" evidence="2">
    <location>
        <begin position="2378"/>
        <end position="2396"/>
    </location>
</feature>
<feature type="compositionally biased region" description="Low complexity" evidence="2">
    <location>
        <begin position="2273"/>
        <end position="2286"/>
    </location>
</feature>
<feature type="region of interest" description="Disordered" evidence="2">
    <location>
        <begin position="976"/>
        <end position="1193"/>
    </location>
</feature>
<sequence>MEGGHRVEDDPLVPLNRLDSFHQQQQFENPHQVPLDQWARLDHIARPSLDSSHSVSPQPKPDRLLDAPLKLPTVASSSHHPQSTHQTYFTHLVHQGHYGQFENLQTHHQPSVVSHALQPSPLPAFKDQSSPATVHAASGPSRYSSASNTSQSQPFPPFPSFDTFGPNELHNPGAFYRSYTDDSLRRQYRPHLEAAAALPAADQMAPEAPVSRSPLPASSFPSIDKPNGLPGQNLQHVQQQARSRPPPSLSNRSNAIRSTRSVSSPVENNSSSTASTYRTGFGTARSSSTSVKDLKKRFDQINGGQTNSAGSFSTSISASSRLRPTAGIDLPSSPSASSTTASRSRASTADTTSTKGAASPSRAKSPTGHSQLPPPLSSPKSFASRIVKPRVGVPATYSVSANEQASRSMSNLTLPLAPPRAAWMESPPPPPPMIRANSFFFGSALPAYNSSLAIGDNIDAVIARPRRTSFDSILHSPSTIFPRSRSEMKQNSEAVLPTDWYSNTTTPHTAANHDAPVSQPTAASSSTSRLPTGHIRAHSDLADTKPVYRDRYLHRNSQHNVSKTLPPTQSHFVTRARLDGQQTANSSSRQSTFIPDMPQFPSSPTSRLPMSVRKLSVTSGRSSPSSTRSDSSVSAAERRSAAAIRASRQQQPQPPPKSSANAKASTRRAATPTSTPAMRTKAPGTTPTSSHRPPLSQTSSKNSRVSAFNATPQPTPLPTLRGSQTRQPALPATTSSSSASRYGRTSEASLSSSAAGRTRLPGPGNSRSSTIKQDEGRASRRKIDVGPIDFAQRRETIRLKYSKSIRDTEASAARQAAAERRKKELEAAAKAKALAEAAVRAQSEAGRRAMGASAIALSTKSSASSLSAMSNAAVGASTAPSLAAAARSVSVRSSTAPNAANMDVTAVSLPSPTSALPGNSTTPQPLSTVAAGAAGVCAAVSSGPQSSAHQALQPSPSLARKISLQNAALEPSALTLSIPAPEPKPDCEWVPQDGDSPTLGLPGTYPGGFNSPPPIENDELPPPAVSLDTVTSMPDKGLQTDPPRQDVTGKLQGGEYTQQSKQLEDQQQLQEQAQSEYAGFVHEGHHKSSDLTTSEAAPVQPSHQDVHSVSKVQGTFFIQDRRPSGVATTANSKDAGRSRDASLSPFEQYLPGSYRQDSFESRPQTPPQQQFSSHEPEHLSAISNQTPRPKRELRHMSSYQHIRRSATDDVTTDLRVGASTLYGPVNMDGNDAAIGLAVSSISPSDEDNHLELASRNVEAEYEVQPFRTDDCDVKTTVTILGRETDVPSRQPSLSRLNNSSIRRGIANESGSDSGEVSYDSWIHDNIATLPEPTFSASGLSDEPPQTERSARQPHRTPEMSNGLNLPSIMSPANRLSQQSGWTDFSIESEDARAFLALRAATATLPHEDSSIDHNATLRARISPLSHLQNQQILQQRGRRRELYDSSSRPAWTDDDKEQVRQDDSYAGVYVSDPPDSESILRSGKEPITTMLPQLDTETDFFIPYLTDDNVTGPHIPVLPDHDPPPIPVSFDGRDSFTENSIRPSSSSAYYDSSRPNSFALGQDGQDSFTFGDTGSADESMLTSPPPTVAIQSSEQALLDLPMQSISGLTLINSERPSGLDGTADACDDDALHSQPSASFEKTGGSKEQSRLVQRQMVIRELIDTESVFVRDMNIVEEIYKGTAEACPQLDSNTVKLIFRNTDEIIAFHTAFLVQLKDAVSSVYVPKGGRRSSPLLREDSIRSDSGTLNSVSAESVTGTTVSSSSTAAATTTASISEDARDRQTCLGPAFHQNIDQLRITHEAFLRSSDSAAKRLIQIQEDPTVKLWLTECNEVAQDLTAAWNLDSLLIKPMQRITKYPNLISQLLQYTPEDHPDRPSLISARTTLENAILEINQTKKNFELVGQIVGRKRKDSDVRAGFARAFGKRVDKLQVSSNRTPEDQVYAKLNEKFADDYLRLQVVLRDVEFYTRQVSAYVHEFLQLLSAMELVMRLQPSPYPELESKWASFNVSMRDMEKVALEQHLAQVRKQVIEPFEMVIKCYGNPSLAMKKRAKRRLDYERAAQLKKGGKKIDKQLAELVEQYDALNEALKKELPMLSANTKKIGNICLGNFVNIQIRWFAIWKEKVKVVLEDQQSVPEVSDILSCFTRDFKDVEEYVKQSLTFLTKGAKSMDLGSPPPGGIGMLRTRSGRPSDTISPRTRCESVNSDSAPTLPAPDFGGRSSGQFAFSSTTTVTPPGAGTSLGLGPSASIASATSVVSSPQQVYYRDDYYSGLSPNNGSVRGSSRSSIAPEMTAEPASMRSNGSANASHSGFFAGMNVSGRPSTGRSHDSSGNTAPRPSIDSLTQGLPATGQSSMAAVLQASQRESASTHNTVNQLPPSSTASGDSSTFTGSFGSGARRPSVKLDDNLSSTVDTSARTDPSKNSLPADNASQLASRAPSRERVSATLSYASSTTSGNANASGYKVLWLAASLFEFNIETKHEAGYPYLTYQEGEIFDVIAEKGELWLAKNQDDPTELLGWIWSKHFAKLADS</sequence>
<feature type="compositionally biased region" description="Polar residues" evidence="2">
    <location>
        <begin position="2221"/>
        <end position="2231"/>
    </location>
</feature>
<dbReference type="Pfam" id="PF03114">
    <property type="entry name" value="BAR"/>
    <property type="match status" value="1"/>
</dbReference>
<feature type="compositionally biased region" description="Polar residues" evidence="2">
    <location>
        <begin position="580"/>
        <end position="593"/>
    </location>
</feature>
<feature type="compositionally biased region" description="Polar residues" evidence="2">
    <location>
        <begin position="2406"/>
        <end position="2433"/>
    </location>
</feature>
<evidence type="ECO:0000259" key="3">
    <source>
        <dbReference type="PROSITE" id="PS50010"/>
    </source>
</evidence>
<dbReference type="InterPro" id="IPR027267">
    <property type="entry name" value="AH/BAR_dom_sf"/>
</dbReference>
<feature type="region of interest" description="Disordered" evidence="2">
    <location>
        <begin position="199"/>
        <end position="382"/>
    </location>
</feature>
<feature type="region of interest" description="Disordered" evidence="2">
    <location>
        <begin position="1428"/>
        <end position="1481"/>
    </location>
</feature>
<evidence type="ECO:0000256" key="1">
    <source>
        <dbReference type="ARBA" id="ARBA00022658"/>
    </source>
</evidence>
<feature type="region of interest" description="Disordered" evidence="2">
    <location>
        <begin position="1332"/>
        <end position="1370"/>
    </location>
</feature>
<dbReference type="Gene3D" id="1.20.900.10">
    <property type="entry name" value="Dbl homology (DH) domain"/>
    <property type="match status" value="1"/>
</dbReference>
<feature type="compositionally biased region" description="Low complexity" evidence="2">
    <location>
        <begin position="1292"/>
        <end position="1303"/>
    </location>
</feature>
<dbReference type="Proteomes" id="UP001642501">
    <property type="component" value="Unassembled WGS sequence"/>
</dbReference>
<feature type="compositionally biased region" description="Low complexity" evidence="2">
    <location>
        <begin position="308"/>
        <end position="320"/>
    </location>
</feature>
<dbReference type="CDD" id="cd00160">
    <property type="entry name" value="RhoGEF"/>
    <property type="match status" value="1"/>
</dbReference>
<feature type="region of interest" description="Disordered" evidence="2">
    <location>
        <begin position="501"/>
        <end position="543"/>
    </location>
</feature>
<feature type="compositionally biased region" description="Polar residues" evidence="2">
    <location>
        <begin position="2319"/>
        <end position="2377"/>
    </location>
</feature>
<comment type="caution">
    <text evidence="4">The sequence shown here is derived from an EMBL/GenBank/DDBJ whole genome shotgun (WGS) entry which is preliminary data.</text>
</comment>
<evidence type="ECO:0000256" key="2">
    <source>
        <dbReference type="SAM" id="MobiDB-lite"/>
    </source>
</evidence>
<feature type="compositionally biased region" description="Polar residues" evidence="2">
    <location>
        <begin position="746"/>
        <end position="755"/>
    </location>
</feature>
<evidence type="ECO:0000313" key="5">
    <source>
        <dbReference type="Proteomes" id="UP001642501"/>
    </source>
</evidence>
<dbReference type="InterPro" id="IPR051492">
    <property type="entry name" value="Dynamin-Rho_GEF"/>
</dbReference>
<reference evidence="4 5" key="1">
    <citation type="submission" date="2024-01" db="EMBL/GenBank/DDBJ databases">
        <authorList>
            <person name="Allen C."/>
            <person name="Tagirdzhanova G."/>
        </authorList>
    </citation>
    <scope>NUCLEOTIDE SEQUENCE [LARGE SCALE GENOMIC DNA]</scope>
    <source>
        <strain evidence="4 5">CBS 573.63</strain>
    </source>
</reference>
<proteinExistence type="predicted"/>
<feature type="compositionally biased region" description="Low complexity" evidence="2">
    <location>
        <begin position="616"/>
        <end position="651"/>
    </location>
</feature>
<feature type="compositionally biased region" description="Low complexity" evidence="2">
    <location>
        <begin position="199"/>
        <end position="208"/>
    </location>
</feature>
<name>A0ABP0D7T4_9PEZI</name>
<feature type="region of interest" description="Disordered" evidence="2">
    <location>
        <begin position="1"/>
        <end position="33"/>
    </location>
</feature>
<dbReference type="EMBL" id="CAWUOM010000006">
    <property type="protein sequence ID" value="CAK7263728.1"/>
    <property type="molecule type" value="Genomic_DNA"/>
</dbReference>
<feature type="compositionally biased region" description="Polar residues" evidence="2">
    <location>
        <begin position="683"/>
        <end position="712"/>
    </location>
</feature>
<feature type="compositionally biased region" description="Polar residues" evidence="2">
    <location>
        <begin position="2298"/>
        <end position="2308"/>
    </location>
</feature>
<dbReference type="Gene3D" id="1.20.1270.60">
    <property type="entry name" value="Arfaptin homology (AH) domain/BAR domain"/>
    <property type="match status" value="1"/>
</dbReference>
<dbReference type="PROSITE" id="PS50010">
    <property type="entry name" value="DH_2"/>
    <property type="match status" value="1"/>
</dbReference>
<dbReference type="SUPFAM" id="SSF103657">
    <property type="entry name" value="BAR/IMD domain-like"/>
    <property type="match status" value="1"/>
</dbReference>
<keyword evidence="1" id="KW-0344">Guanine-nucleotide releasing factor</keyword>
<feature type="compositionally biased region" description="Low complexity" evidence="2">
    <location>
        <begin position="1058"/>
        <end position="1076"/>
    </location>
</feature>
<feature type="compositionally biased region" description="Basic and acidic residues" evidence="2">
    <location>
        <begin position="1451"/>
        <end position="1463"/>
    </location>
</feature>
<feature type="region of interest" description="Disordered" evidence="2">
    <location>
        <begin position="110"/>
        <end position="166"/>
    </location>
</feature>
<feature type="compositionally biased region" description="Pro residues" evidence="2">
    <location>
        <begin position="1011"/>
        <end position="1024"/>
    </location>
</feature>
<feature type="compositionally biased region" description="Low complexity" evidence="2">
    <location>
        <begin position="1539"/>
        <end position="1557"/>
    </location>
</feature>
<feature type="compositionally biased region" description="Polar residues" evidence="2">
    <location>
        <begin position="1161"/>
        <end position="1173"/>
    </location>
</feature>
<dbReference type="PANTHER" id="PTHR22834">
    <property type="entry name" value="NUCLEAR FUSION PROTEIN FUS2"/>
    <property type="match status" value="1"/>
</dbReference>
<dbReference type="SUPFAM" id="SSF48065">
    <property type="entry name" value="DBL homology domain (DH-domain)"/>
    <property type="match status" value="1"/>
</dbReference>
<dbReference type="CDD" id="cd07589">
    <property type="entry name" value="BAR_DNMBP"/>
    <property type="match status" value="1"/>
</dbReference>
<gene>
    <name evidence="4" type="ORF">SEPCBS57363_000717</name>
</gene>
<accession>A0ABP0D7T4</accession>
<dbReference type="PANTHER" id="PTHR22834:SF20">
    <property type="entry name" value="SH3 DOMAIN-CONTAINING PROTEIN"/>
    <property type="match status" value="1"/>
</dbReference>
<evidence type="ECO:0000313" key="4">
    <source>
        <dbReference type="EMBL" id="CAK7263728.1"/>
    </source>
</evidence>
<dbReference type="Pfam" id="PF00621">
    <property type="entry name" value="RhoGEF"/>
    <property type="match status" value="1"/>
</dbReference>
<feature type="region of interest" description="Disordered" evidence="2">
    <location>
        <begin position="1531"/>
        <end position="1586"/>
    </location>
</feature>
<feature type="compositionally biased region" description="Polar residues" evidence="2">
    <location>
        <begin position="2188"/>
        <end position="2208"/>
    </location>
</feature>
<feature type="compositionally biased region" description="Polar residues" evidence="2">
    <location>
        <begin position="518"/>
        <end position="530"/>
    </location>
</feature>
<dbReference type="InterPro" id="IPR004148">
    <property type="entry name" value="BAR_dom"/>
</dbReference>
<protein>
    <recommendedName>
        <fullName evidence="3">DH domain-containing protein</fullName>
    </recommendedName>
</protein>
<feature type="region of interest" description="Disordered" evidence="2">
    <location>
        <begin position="2173"/>
        <end position="2231"/>
    </location>
</feature>
<feature type="region of interest" description="Disordered" evidence="2">
    <location>
        <begin position="2270"/>
        <end position="2438"/>
    </location>
</feature>
<feature type="compositionally biased region" description="Low complexity" evidence="2">
    <location>
        <begin position="658"/>
        <end position="677"/>
    </location>
</feature>
<feature type="compositionally biased region" description="Low complexity" evidence="2">
    <location>
        <begin position="331"/>
        <end position="354"/>
    </location>
</feature>
<feature type="region of interest" description="Disordered" evidence="2">
    <location>
        <begin position="1616"/>
        <end position="1649"/>
    </location>
</feature>
<feature type="region of interest" description="Disordered" evidence="2">
    <location>
        <begin position="1286"/>
        <end position="1316"/>
    </location>
</feature>
<dbReference type="InterPro" id="IPR000219">
    <property type="entry name" value="DH_dom"/>
</dbReference>
<feature type="compositionally biased region" description="Low complexity" evidence="2">
    <location>
        <begin position="997"/>
        <end position="1008"/>
    </location>
</feature>
<feature type="region of interest" description="Disordered" evidence="2">
    <location>
        <begin position="580"/>
        <end position="787"/>
    </location>
</feature>
<feature type="compositionally biased region" description="Basic and acidic residues" evidence="2">
    <location>
        <begin position="772"/>
        <end position="784"/>
    </location>
</feature>
<dbReference type="InterPro" id="IPR035899">
    <property type="entry name" value="DBL_dom_sf"/>
</dbReference>
<dbReference type="SMART" id="SM00325">
    <property type="entry name" value="RhoGEF"/>
    <property type="match status" value="1"/>
</dbReference>
<feature type="compositionally biased region" description="Polar residues" evidence="2">
    <location>
        <begin position="230"/>
        <end position="241"/>
    </location>
</feature>
<feature type="domain" description="DH" evidence="3">
    <location>
        <begin position="1653"/>
        <end position="1895"/>
    </location>
</feature>